<dbReference type="AlphaFoldDB" id="A0AAD5SQ52"/>
<proteinExistence type="predicted"/>
<reference evidence="2" key="1">
    <citation type="submission" date="2020-05" db="EMBL/GenBank/DDBJ databases">
        <title>Phylogenomic resolution of chytrid fungi.</title>
        <authorList>
            <person name="Stajich J.E."/>
            <person name="Amses K."/>
            <person name="Simmons R."/>
            <person name="Seto K."/>
            <person name="Myers J."/>
            <person name="Bonds A."/>
            <person name="Quandt C.A."/>
            <person name="Barry K."/>
            <person name="Liu P."/>
            <person name="Grigoriev I."/>
            <person name="Longcore J.E."/>
            <person name="James T.Y."/>
        </authorList>
    </citation>
    <scope>NUCLEOTIDE SEQUENCE</scope>
    <source>
        <strain evidence="2">JEL0513</strain>
    </source>
</reference>
<keyword evidence="3" id="KW-1185">Reference proteome</keyword>
<evidence type="ECO:0000256" key="1">
    <source>
        <dbReference type="SAM" id="MobiDB-lite"/>
    </source>
</evidence>
<evidence type="ECO:0000313" key="2">
    <source>
        <dbReference type="EMBL" id="KAJ3093318.1"/>
    </source>
</evidence>
<dbReference type="Proteomes" id="UP001211907">
    <property type="component" value="Unassembled WGS sequence"/>
</dbReference>
<evidence type="ECO:0000313" key="3">
    <source>
        <dbReference type="Proteomes" id="UP001211907"/>
    </source>
</evidence>
<comment type="caution">
    <text evidence="2">The sequence shown here is derived from an EMBL/GenBank/DDBJ whole genome shotgun (WGS) entry which is preliminary data.</text>
</comment>
<sequence>MGLEQSKIIKRQLLQPSRSASNSPEYQQREDRAKSASMKPQTPIPSMPRISPTKPTRPISSTGKLIPAARIDAVLAKVWNPNNPDSWDAPMREYHNADDSDYIMPSDEIEQTRLEAQHYIYRVGFQG</sequence>
<protein>
    <submittedName>
        <fullName evidence="2">Uncharacterized protein</fullName>
    </submittedName>
</protein>
<gene>
    <name evidence="2" type="ORF">HK100_006685</name>
</gene>
<organism evidence="2 3">
    <name type="scientific">Physocladia obscura</name>
    <dbReference type="NCBI Taxonomy" id="109957"/>
    <lineage>
        <taxon>Eukaryota</taxon>
        <taxon>Fungi</taxon>
        <taxon>Fungi incertae sedis</taxon>
        <taxon>Chytridiomycota</taxon>
        <taxon>Chytridiomycota incertae sedis</taxon>
        <taxon>Chytridiomycetes</taxon>
        <taxon>Chytridiales</taxon>
        <taxon>Chytriomycetaceae</taxon>
        <taxon>Physocladia</taxon>
    </lineage>
</organism>
<name>A0AAD5SQ52_9FUNG</name>
<feature type="region of interest" description="Disordered" evidence="1">
    <location>
        <begin position="1"/>
        <end position="64"/>
    </location>
</feature>
<feature type="compositionally biased region" description="Polar residues" evidence="1">
    <location>
        <begin position="14"/>
        <end position="26"/>
    </location>
</feature>
<accession>A0AAD5SQ52</accession>
<dbReference type="EMBL" id="JADGJH010003109">
    <property type="protein sequence ID" value="KAJ3093318.1"/>
    <property type="molecule type" value="Genomic_DNA"/>
</dbReference>